<dbReference type="PROSITE" id="PS50893">
    <property type="entry name" value="ABC_TRANSPORTER_2"/>
    <property type="match status" value="1"/>
</dbReference>
<protein>
    <submittedName>
        <fullName evidence="2">ABC transporter domain-containing protein</fullName>
    </submittedName>
</protein>
<dbReference type="SUPFAM" id="SSF52540">
    <property type="entry name" value="P-loop containing nucleoside triphosphate hydrolases"/>
    <property type="match status" value="1"/>
</dbReference>
<dbReference type="WBParaSite" id="NBR_0000387201-mRNA-1">
    <property type="protein sequence ID" value="NBR_0000387201-mRNA-1"/>
    <property type="gene ID" value="NBR_0000387201"/>
</dbReference>
<dbReference type="Pfam" id="PF00005">
    <property type="entry name" value="ABC_tran"/>
    <property type="match status" value="1"/>
</dbReference>
<dbReference type="GO" id="GO:0140359">
    <property type="term" value="F:ABC-type transporter activity"/>
    <property type="evidence" value="ECO:0007669"/>
    <property type="project" value="InterPro"/>
</dbReference>
<reference evidence="2" key="1">
    <citation type="submission" date="2017-02" db="UniProtKB">
        <authorList>
            <consortium name="WormBaseParasite"/>
        </authorList>
    </citation>
    <scope>IDENTIFICATION</scope>
</reference>
<dbReference type="CDD" id="cd03263">
    <property type="entry name" value="ABC_subfamily_A"/>
    <property type="match status" value="1"/>
</dbReference>
<dbReference type="InterPro" id="IPR017871">
    <property type="entry name" value="ABC_transporter-like_CS"/>
</dbReference>
<dbReference type="PANTHER" id="PTHR19229:SF250">
    <property type="entry name" value="ABC TRANSPORTER DOMAIN-CONTAINING PROTEIN-RELATED"/>
    <property type="match status" value="1"/>
</dbReference>
<dbReference type="InterPro" id="IPR026082">
    <property type="entry name" value="ABCA"/>
</dbReference>
<dbReference type="GO" id="GO:0016020">
    <property type="term" value="C:membrane"/>
    <property type="evidence" value="ECO:0007669"/>
    <property type="project" value="InterPro"/>
</dbReference>
<evidence type="ECO:0000259" key="1">
    <source>
        <dbReference type="PROSITE" id="PS50893"/>
    </source>
</evidence>
<organism evidence="2">
    <name type="scientific">Nippostrongylus brasiliensis</name>
    <name type="common">Rat hookworm</name>
    <dbReference type="NCBI Taxonomy" id="27835"/>
    <lineage>
        <taxon>Eukaryota</taxon>
        <taxon>Metazoa</taxon>
        <taxon>Ecdysozoa</taxon>
        <taxon>Nematoda</taxon>
        <taxon>Chromadorea</taxon>
        <taxon>Rhabditida</taxon>
        <taxon>Rhabditina</taxon>
        <taxon>Rhabditomorpha</taxon>
        <taxon>Strongyloidea</taxon>
        <taxon>Heligmosomidae</taxon>
        <taxon>Nippostrongylus</taxon>
    </lineage>
</organism>
<evidence type="ECO:0000313" key="2">
    <source>
        <dbReference type="WBParaSite" id="NBR_0000387201-mRNA-1"/>
    </source>
</evidence>
<dbReference type="PANTHER" id="PTHR19229">
    <property type="entry name" value="ATP-BINDING CASSETTE TRANSPORTER SUBFAMILY A ABCA"/>
    <property type="match status" value="1"/>
</dbReference>
<dbReference type="InterPro" id="IPR003439">
    <property type="entry name" value="ABC_transporter-like_ATP-bd"/>
</dbReference>
<proteinExistence type="predicted"/>
<dbReference type="PROSITE" id="PS00211">
    <property type="entry name" value="ABC_TRANSPORTER_1"/>
    <property type="match status" value="1"/>
</dbReference>
<dbReference type="Gene3D" id="3.40.50.300">
    <property type="entry name" value="P-loop containing nucleotide triphosphate hydrolases"/>
    <property type="match status" value="1"/>
</dbReference>
<dbReference type="GO" id="GO:0005319">
    <property type="term" value="F:lipid transporter activity"/>
    <property type="evidence" value="ECO:0007669"/>
    <property type="project" value="TreeGrafter"/>
</dbReference>
<dbReference type="GO" id="GO:0005524">
    <property type="term" value="F:ATP binding"/>
    <property type="evidence" value="ECO:0007669"/>
    <property type="project" value="InterPro"/>
</dbReference>
<dbReference type="GO" id="GO:0016887">
    <property type="term" value="F:ATP hydrolysis activity"/>
    <property type="evidence" value="ECO:0007669"/>
    <property type="project" value="InterPro"/>
</dbReference>
<dbReference type="InterPro" id="IPR027417">
    <property type="entry name" value="P-loop_NTPase"/>
</dbReference>
<feature type="domain" description="ABC transporter" evidence="1">
    <location>
        <begin position="28"/>
        <end position="240"/>
    </location>
</feature>
<dbReference type="AlphaFoldDB" id="A0A0N4XMX0"/>
<sequence>LKKIVNKEDSCTHVPNHIPNSVAFYGHPEWRTIFFRYGDFNAVKGVTFHVKNGECFGLLGVNGAGKTSTFQMLTGENDITEGDAFVNGWSVKTDWKKAGANLGYCPQFDAVLKEMTGEETLYMFARIRGIPKAEIPEKLRNHVEAVIHTIGIGIYAKRQIKGYSGGNKRRLSLGIALLGLPPVLFLDEPTTGVDPKARRIIWNIFSRVRFKCSLDDFRRSVHFCKLMKTVEGSVFRTIRIF</sequence>
<dbReference type="OMA" id="FTESMHA"/>
<accession>A0A0N4XMX0</accession>
<name>A0A0N4XMX0_NIPBR</name>